<evidence type="ECO:0000313" key="3">
    <source>
        <dbReference type="Proteomes" id="UP000664859"/>
    </source>
</evidence>
<dbReference type="Proteomes" id="UP000664859">
    <property type="component" value="Unassembled WGS sequence"/>
</dbReference>
<proteinExistence type="predicted"/>
<feature type="region of interest" description="Disordered" evidence="1">
    <location>
        <begin position="341"/>
        <end position="404"/>
    </location>
</feature>
<gene>
    <name evidence="2" type="ORF">JKP88DRAFT_254001</name>
</gene>
<dbReference type="AlphaFoldDB" id="A0A835Z7Y0"/>
<evidence type="ECO:0000256" key="1">
    <source>
        <dbReference type="SAM" id="MobiDB-lite"/>
    </source>
</evidence>
<dbReference type="EMBL" id="JAFCMP010000087">
    <property type="protein sequence ID" value="KAG5187634.1"/>
    <property type="molecule type" value="Genomic_DNA"/>
</dbReference>
<reference evidence="2" key="1">
    <citation type="submission" date="2021-02" db="EMBL/GenBank/DDBJ databases">
        <title>First Annotated Genome of the Yellow-green Alga Tribonema minus.</title>
        <authorList>
            <person name="Mahan K.M."/>
        </authorList>
    </citation>
    <scope>NUCLEOTIDE SEQUENCE</scope>
    <source>
        <strain evidence="2">UTEX B ZZ1240</strain>
    </source>
</reference>
<name>A0A835Z7Y0_9STRA</name>
<evidence type="ECO:0000313" key="2">
    <source>
        <dbReference type="EMBL" id="KAG5187634.1"/>
    </source>
</evidence>
<protein>
    <submittedName>
        <fullName evidence="2">Uncharacterized protein</fullName>
    </submittedName>
</protein>
<accession>A0A835Z7Y0</accession>
<keyword evidence="3" id="KW-1185">Reference proteome</keyword>
<sequence>MARLHREVIDVCGWKTIAAGEPSQRKSTLAIGCQGRKTNADYLKILEICEMVRHLPDGDNDASKRWLLTQLQQLCVETGCTDYQELMSGLFEQLPGNAAARRENRDAVGMGKLFPHLAERMANQGLWCYAEFMQPWAKEANISTMRQRTNHCARSKHGVRQVGYINEELGYVLEGEVAEGPNGVFRLHCVHREVGAEPATVADGTSAAQERLRALDHVLVTGVDQVLAFSAVTALGQRWRRENATHFAANPPPDGVEAEAVTGAEYREWAKSVRNEEGEAQCRMDNQAYGTAVAALAERHTCTGRYQAVEGVIAVIDRDTNAHAHLGMRGVYATCGIDGVIPGYPPHQGEEEESDEEDSEEEDGEEGGDDDERAVMGGGGCPVDDGEGSGDEEGDDEEVDAIMA</sequence>
<feature type="compositionally biased region" description="Acidic residues" evidence="1">
    <location>
        <begin position="350"/>
        <end position="372"/>
    </location>
</feature>
<organism evidence="2 3">
    <name type="scientific">Tribonema minus</name>
    <dbReference type="NCBI Taxonomy" id="303371"/>
    <lineage>
        <taxon>Eukaryota</taxon>
        <taxon>Sar</taxon>
        <taxon>Stramenopiles</taxon>
        <taxon>Ochrophyta</taxon>
        <taxon>PX clade</taxon>
        <taxon>Xanthophyceae</taxon>
        <taxon>Tribonematales</taxon>
        <taxon>Tribonemataceae</taxon>
        <taxon>Tribonema</taxon>
    </lineage>
</organism>
<feature type="compositionally biased region" description="Acidic residues" evidence="1">
    <location>
        <begin position="384"/>
        <end position="404"/>
    </location>
</feature>
<comment type="caution">
    <text evidence="2">The sequence shown here is derived from an EMBL/GenBank/DDBJ whole genome shotgun (WGS) entry which is preliminary data.</text>
</comment>